<dbReference type="InterPro" id="IPR005821">
    <property type="entry name" value="Ion_trans_dom"/>
</dbReference>
<dbReference type="Pfam" id="PF02214">
    <property type="entry name" value="BTB_2"/>
    <property type="match status" value="1"/>
</dbReference>
<name>A0AAD9R4R5_ACRCE</name>
<dbReference type="Gene3D" id="3.30.710.10">
    <property type="entry name" value="Potassium Channel Kv1.1, Chain A"/>
    <property type="match status" value="1"/>
</dbReference>
<evidence type="ECO:0000256" key="8">
    <source>
        <dbReference type="ARBA" id="ARBA00022989"/>
    </source>
</evidence>
<dbReference type="SUPFAM" id="SSF54695">
    <property type="entry name" value="POZ domain"/>
    <property type="match status" value="1"/>
</dbReference>
<evidence type="ECO:0000313" key="16">
    <source>
        <dbReference type="Proteomes" id="UP001249851"/>
    </source>
</evidence>
<evidence type="ECO:0000259" key="14">
    <source>
        <dbReference type="SMART" id="SM00225"/>
    </source>
</evidence>
<evidence type="ECO:0000256" key="13">
    <source>
        <dbReference type="SAM" id="Phobius"/>
    </source>
</evidence>
<evidence type="ECO:0000256" key="11">
    <source>
        <dbReference type="ARBA" id="ARBA00023303"/>
    </source>
</evidence>
<dbReference type="Gene3D" id="1.20.120.350">
    <property type="entry name" value="Voltage-gated potassium channels. Chain C"/>
    <property type="match status" value="1"/>
</dbReference>
<dbReference type="InterPro" id="IPR000210">
    <property type="entry name" value="BTB/POZ_dom"/>
</dbReference>
<dbReference type="SUPFAM" id="SSF81324">
    <property type="entry name" value="Voltage-gated potassium channels"/>
    <property type="match status" value="1"/>
</dbReference>
<dbReference type="PRINTS" id="PR01491">
    <property type="entry name" value="KVCHANNEL"/>
</dbReference>
<dbReference type="PRINTS" id="PR00169">
    <property type="entry name" value="KCHANNEL"/>
</dbReference>
<evidence type="ECO:0000256" key="4">
    <source>
        <dbReference type="ARBA" id="ARBA00022692"/>
    </source>
</evidence>
<keyword evidence="10 13" id="KW-0472">Membrane</keyword>
<dbReference type="PANTHER" id="PTHR11537:SF105">
    <property type="entry name" value="POTASSIUM VOLTAGE-GATED CHANNEL PROTEIN SHAL"/>
    <property type="match status" value="1"/>
</dbReference>
<evidence type="ECO:0000256" key="7">
    <source>
        <dbReference type="ARBA" id="ARBA00022958"/>
    </source>
</evidence>
<evidence type="ECO:0000256" key="12">
    <source>
        <dbReference type="SAM" id="MobiDB-lite"/>
    </source>
</evidence>
<dbReference type="FunFam" id="1.10.287.70:FF:000028">
    <property type="entry name" value="potassium voltage-gated channel subfamily D member 3"/>
    <property type="match status" value="1"/>
</dbReference>
<evidence type="ECO:0000256" key="9">
    <source>
        <dbReference type="ARBA" id="ARBA00023065"/>
    </source>
</evidence>
<feature type="transmembrane region" description="Helical" evidence="13">
    <location>
        <begin position="209"/>
        <end position="229"/>
    </location>
</feature>
<keyword evidence="2" id="KW-0813">Transport</keyword>
<evidence type="ECO:0000256" key="5">
    <source>
        <dbReference type="ARBA" id="ARBA00022826"/>
    </source>
</evidence>
<evidence type="ECO:0000256" key="6">
    <source>
        <dbReference type="ARBA" id="ARBA00022882"/>
    </source>
</evidence>
<dbReference type="GO" id="GO:0051260">
    <property type="term" value="P:protein homooligomerization"/>
    <property type="evidence" value="ECO:0007669"/>
    <property type="project" value="InterPro"/>
</dbReference>
<feature type="transmembrane region" description="Helical" evidence="13">
    <location>
        <begin position="380"/>
        <end position="398"/>
    </location>
</feature>
<keyword evidence="4 13" id="KW-0812">Transmembrane</keyword>
<feature type="region of interest" description="Disordered" evidence="12">
    <location>
        <begin position="440"/>
        <end position="488"/>
    </location>
</feature>
<evidence type="ECO:0000256" key="3">
    <source>
        <dbReference type="ARBA" id="ARBA00022538"/>
    </source>
</evidence>
<keyword evidence="5" id="KW-0631">Potassium channel</keyword>
<evidence type="ECO:0000256" key="2">
    <source>
        <dbReference type="ARBA" id="ARBA00022448"/>
    </source>
</evidence>
<keyword evidence="3" id="KW-0633">Potassium transport</keyword>
<sequence>MDRRDRECDNLPKIVVRALIHLTKKMKISRKGTGPLIRRILLNSAQMLASPSITSLQNLKANNVKRIVVNVGGTKYEIARKNLEKFPDTLLGSERKNHFYDEERMEYFFDRDPLIFKNIAEFYRMGSFHVSSTTTACMEAVLDELAFFGIPPHLVCDCCCEHIITGDEEKEKKRKEMEAIENKRERKFQLWTPREKLWEFLTNTKSSKASVIFSYVFGAVVALNISTIVAETVPTATPGMKQVEAHSNVFFWIDSFCVAIFTMEFIARLYSAPNRFKFVRKMSNVIDLLGIIPYYIGALERAVKSNSAVLDFTLSILSMFRVFRVTKLARHSERFQNSLLSVRSATTELGGILFSFLALMVTFSSMMYYFEKDEKGTEFISIPAAFWYTLVTMTTLGYGDIYPTTVKGKLLGAGCALIGVLLLSLPVPIIEKKLDEFGKKTKPRDINSTTNTVSAVSLPTLPHNSNIKQQPKASRGQKKRAQLESQTTSMIVEVSNSSTSSSHSNGSFHTSFGSDFELRNIRTASLIEESGIPDINGNRETSSEATQTKPKNWQTTGTISSGVHQGIFTETQPSTNYLRSRFQQSSTSSGDDAAEERSLPNSIANDLEKNEMIHKRKLNPRWSFTEGDNQLPILTTRNCPSLGDLI</sequence>
<organism evidence="15 16">
    <name type="scientific">Acropora cervicornis</name>
    <name type="common">Staghorn coral</name>
    <dbReference type="NCBI Taxonomy" id="6130"/>
    <lineage>
        <taxon>Eukaryota</taxon>
        <taxon>Metazoa</taxon>
        <taxon>Cnidaria</taxon>
        <taxon>Anthozoa</taxon>
        <taxon>Hexacorallia</taxon>
        <taxon>Scleractinia</taxon>
        <taxon>Astrocoeniina</taxon>
        <taxon>Acroporidae</taxon>
        <taxon>Acropora</taxon>
    </lineage>
</organism>
<dbReference type="Gene3D" id="1.10.287.70">
    <property type="match status" value="1"/>
</dbReference>
<feature type="transmembrane region" description="Helical" evidence="13">
    <location>
        <begin position="249"/>
        <end position="266"/>
    </location>
</feature>
<feature type="region of interest" description="Disordered" evidence="12">
    <location>
        <begin position="581"/>
        <end position="608"/>
    </location>
</feature>
<dbReference type="InterPro" id="IPR003968">
    <property type="entry name" value="K_chnl_volt-dep_Kv"/>
</dbReference>
<dbReference type="PANTHER" id="PTHR11537">
    <property type="entry name" value="VOLTAGE-GATED POTASSIUM CHANNEL"/>
    <property type="match status" value="1"/>
</dbReference>
<dbReference type="InterPro" id="IPR003131">
    <property type="entry name" value="T1-type_BTB"/>
</dbReference>
<feature type="compositionally biased region" description="Polar residues" evidence="12">
    <location>
        <begin position="446"/>
        <end position="472"/>
    </location>
</feature>
<keyword evidence="11" id="KW-0407">Ion channel</keyword>
<comment type="caution">
    <text evidence="15">The sequence shown here is derived from an EMBL/GenBank/DDBJ whole genome shotgun (WGS) entry which is preliminary data.</text>
</comment>
<dbReference type="Pfam" id="PF00520">
    <property type="entry name" value="Ion_trans"/>
    <property type="match status" value="1"/>
</dbReference>
<feature type="domain" description="BTB" evidence="14">
    <location>
        <begin position="65"/>
        <end position="166"/>
    </location>
</feature>
<feature type="region of interest" description="Disordered" evidence="12">
    <location>
        <begin position="529"/>
        <end position="559"/>
    </location>
</feature>
<accession>A0AAD9R4R5</accession>
<comment type="subcellular location">
    <subcellularLocation>
        <location evidence="1">Membrane</location>
        <topology evidence="1">Multi-pass membrane protein</topology>
    </subcellularLocation>
</comment>
<dbReference type="GO" id="GO:0001508">
    <property type="term" value="P:action potential"/>
    <property type="evidence" value="ECO:0007669"/>
    <property type="project" value="TreeGrafter"/>
</dbReference>
<dbReference type="InterPro" id="IPR027359">
    <property type="entry name" value="Volt_channel_dom_sf"/>
</dbReference>
<keyword evidence="8 13" id="KW-1133">Transmembrane helix</keyword>
<feature type="compositionally biased region" description="Polar residues" evidence="12">
    <location>
        <begin position="581"/>
        <end position="590"/>
    </location>
</feature>
<evidence type="ECO:0000313" key="15">
    <source>
        <dbReference type="EMBL" id="KAK2573074.1"/>
    </source>
</evidence>
<reference evidence="15" key="1">
    <citation type="journal article" date="2023" name="G3 (Bethesda)">
        <title>Whole genome assembly and annotation of the endangered Caribbean coral Acropora cervicornis.</title>
        <authorList>
            <person name="Selwyn J.D."/>
            <person name="Vollmer S.V."/>
        </authorList>
    </citation>
    <scope>NUCLEOTIDE SEQUENCE</scope>
    <source>
        <strain evidence="15">K2</strain>
    </source>
</reference>
<proteinExistence type="predicted"/>
<dbReference type="SMART" id="SM00225">
    <property type="entry name" value="BTB"/>
    <property type="match status" value="1"/>
</dbReference>
<evidence type="ECO:0000256" key="10">
    <source>
        <dbReference type="ARBA" id="ARBA00023136"/>
    </source>
</evidence>
<dbReference type="GO" id="GO:0005249">
    <property type="term" value="F:voltage-gated potassium channel activity"/>
    <property type="evidence" value="ECO:0007669"/>
    <property type="project" value="InterPro"/>
</dbReference>
<gene>
    <name evidence="15" type="ORF">P5673_002107</name>
</gene>
<feature type="transmembrane region" description="Helical" evidence="13">
    <location>
        <begin position="410"/>
        <end position="430"/>
    </location>
</feature>
<keyword evidence="9" id="KW-0406">Ion transport</keyword>
<dbReference type="InterPro" id="IPR011333">
    <property type="entry name" value="SKP1/BTB/POZ_sf"/>
</dbReference>
<evidence type="ECO:0000256" key="1">
    <source>
        <dbReference type="ARBA" id="ARBA00004141"/>
    </source>
</evidence>
<keyword evidence="6" id="KW-0851">Voltage-gated channel</keyword>
<dbReference type="InterPro" id="IPR028325">
    <property type="entry name" value="VG_K_chnl"/>
</dbReference>
<keyword evidence="7" id="KW-0630">Potassium</keyword>
<dbReference type="Proteomes" id="UP001249851">
    <property type="component" value="Unassembled WGS sequence"/>
</dbReference>
<keyword evidence="16" id="KW-1185">Reference proteome</keyword>
<dbReference type="AlphaFoldDB" id="A0AAD9R4R5"/>
<reference evidence="15" key="2">
    <citation type="journal article" date="2023" name="Science">
        <title>Genomic signatures of disease resistance in endangered staghorn corals.</title>
        <authorList>
            <person name="Vollmer S.V."/>
            <person name="Selwyn J.D."/>
            <person name="Despard B.A."/>
            <person name="Roesel C.L."/>
        </authorList>
    </citation>
    <scope>NUCLEOTIDE SEQUENCE</scope>
    <source>
        <strain evidence="15">K2</strain>
    </source>
</reference>
<feature type="transmembrane region" description="Helical" evidence="13">
    <location>
        <begin position="347"/>
        <end position="368"/>
    </location>
</feature>
<feature type="compositionally biased region" description="Polar residues" evidence="12">
    <location>
        <begin position="538"/>
        <end position="559"/>
    </location>
</feature>
<protein>
    <submittedName>
        <fullName evidence="15">Potassium voltage-gated channel subfamily D member 3</fullName>
    </submittedName>
</protein>
<dbReference type="EMBL" id="JARQWQ010000003">
    <property type="protein sequence ID" value="KAK2573074.1"/>
    <property type="molecule type" value="Genomic_DNA"/>
</dbReference>
<dbReference type="GO" id="GO:0008076">
    <property type="term" value="C:voltage-gated potassium channel complex"/>
    <property type="evidence" value="ECO:0007669"/>
    <property type="project" value="InterPro"/>
</dbReference>